<proteinExistence type="predicted"/>
<feature type="non-terminal residue" evidence="1">
    <location>
        <position position="325"/>
    </location>
</feature>
<dbReference type="EMBL" id="LAZR01042024">
    <property type="protein sequence ID" value="KKL10534.1"/>
    <property type="molecule type" value="Genomic_DNA"/>
</dbReference>
<comment type="caution">
    <text evidence="1">The sequence shown here is derived from an EMBL/GenBank/DDBJ whole genome shotgun (WGS) entry which is preliminary data.</text>
</comment>
<evidence type="ECO:0008006" key="2">
    <source>
        <dbReference type="Google" id="ProtNLM"/>
    </source>
</evidence>
<protein>
    <recommendedName>
        <fullName evidence="2">Tetratricopeptide repeat protein</fullName>
    </recommendedName>
</protein>
<organism evidence="1">
    <name type="scientific">marine sediment metagenome</name>
    <dbReference type="NCBI Taxonomy" id="412755"/>
    <lineage>
        <taxon>unclassified sequences</taxon>
        <taxon>metagenomes</taxon>
        <taxon>ecological metagenomes</taxon>
    </lineage>
</organism>
<dbReference type="AlphaFoldDB" id="A0A0F9ALQ0"/>
<evidence type="ECO:0000313" key="1">
    <source>
        <dbReference type="EMBL" id="KKL10534.1"/>
    </source>
</evidence>
<dbReference type="SUPFAM" id="SSF48452">
    <property type="entry name" value="TPR-like"/>
    <property type="match status" value="1"/>
</dbReference>
<accession>A0A0F9ALQ0</accession>
<gene>
    <name evidence="1" type="ORF">LCGC14_2554870</name>
</gene>
<sequence length="325" mass="36518">MIIRQLLCCIPILLAVTPFGLGAEGTTIQELKLRAHEILEDTNVDARKNVQVVFDLADRLADANNPQQAARYYAAGLRLYPLNLQYQMKYASLLNAMGENEQAKQPAGIVSRISENDKMVIMARSILGEKVDSEIKNIGELDDDRYTLVLVPIGDINIALVRDLQKKLKAKLGIEVFVRNLTELEIAPPKRDPFGELAKKAKDALDQLRERNPQGFGDMVAREFPISRKLPTDDNEAVVKFLCTYMGEALLNPIAAQRVYMAAARARQTPRQWDAGELVRALKVAAEPHQAAKVRFLGITGKDIYTRNYKYLFGWRVGRYGVISY</sequence>
<name>A0A0F9ALQ0_9ZZZZ</name>
<reference evidence="1" key="1">
    <citation type="journal article" date="2015" name="Nature">
        <title>Complex archaea that bridge the gap between prokaryotes and eukaryotes.</title>
        <authorList>
            <person name="Spang A."/>
            <person name="Saw J.H."/>
            <person name="Jorgensen S.L."/>
            <person name="Zaremba-Niedzwiedzka K."/>
            <person name="Martijn J."/>
            <person name="Lind A.E."/>
            <person name="van Eijk R."/>
            <person name="Schleper C."/>
            <person name="Guy L."/>
            <person name="Ettema T.J."/>
        </authorList>
    </citation>
    <scope>NUCLEOTIDE SEQUENCE</scope>
</reference>
<dbReference type="InterPro" id="IPR011990">
    <property type="entry name" value="TPR-like_helical_dom_sf"/>
</dbReference>